<sequence>MGRLTCGYVAIMLLPLDQALEATSTGMTELQRTTTVGLLRPGLPPEQTRALLAERGLVPSAEPEGRGEVIHFRIDESEQPVEFASISHMVNTTAAAYSEQVYFIDEDGYLEMDDLAFSRVASRLNPDVAWWQD</sequence>
<evidence type="ECO:0000313" key="1">
    <source>
        <dbReference type="EMBL" id="GAA2738921.1"/>
    </source>
</evidence>
<keyword evidence="2" id="KW-1185">Reference proteome</keyword>
<name>A0ABN3UV82_9MICO</name>
<organism evidence="1 2">
    <name type="scientific">Pedococcus aerophilus</name>
    <dbReference type="NCBI Taxonomy" id="436356"/>
    <lineage>
        <taxon>Bacteria</taxon>
        <taxon>Bacillati</taxon>
        <taxon>Actinomycetota</taxon>
        <taxon>Actinomycetes</taxon>
        <taxon>Micrococcales</taxon>
        <taxon>Intrasporangiaceae</taxon>
        <taxon>Pedococcus</taxon>
    </lineage>
</organism>
<gene>
    <name evidence="1" type="ORF">GCM10009867_32690</name>
</gene>
<dbReference type="EMBL" id="BAAARN010000004">
    <property type="protein sequence ID" value="GAA2738921.1"/>
    <property type="molecule type" value="Genomic_DNA"/>
</dbReference>
<evidence type="ECO:0000313" key="2">
    <source>
        <dbReference type="Proteomes" id="UP001501326"/>
    </source>
</evidence>
<proteinExistence type="predicted"/>
<dbReference type="Proteomes" id="UP001501326">
    <property type="component" value="Unassembled WGS sequence"/>
</dbReference>
<accession>A0ABN3UV82</accession>
<reference evidence="1 2" key="1">
    <citation type="journal article" date="2019" name="Int. J. Syst. Evol. Microbiol.">
        <title>The Global Catalogue of Microorganisms (GCM) 10K type strain sequencing project: providing services to taxonomists for standard genome sequencing and annotation.</title>
        <authorList>
            <consortium name="The Broad Institute Genomics Platform"/>
            <consortium name="The Broad Institute Genome Sequencing Center for Infectious Disease"/>
            <person name="Wu L."/>
            <person name="Ma J."/>
        </authorList>
    </citation>
    <scope>NUCLEOTIDE SEQUENCE [LARGE SCALE GENOMIC DNA]</scope>
    <source>
        <strain evidence="1 2">JCM 16378</strain>
    </source>
</reference>
<protein>
    <submittedName>
        <fullName evidence="1">Uncharacterized protein</fullName>
    </submittedName>
</protein>
<comment type="caution">
    <text evidence="1">The sequence shown here is derived from an EMBL/GenBank/DDBJ whole genome shotgun (WGS) entry which is preliminary data.</text>
</comment>